<evidence type="ECO:0000259" key="10">
    <source>
        <dbReference type="PROSITE" id="PS50089"/>
    </source>
</evidence>
<dbReference type="Gene3D" id="3.30.40.10">
    <property type="entry name" value="Zinc/RING finger domain, C3HC4 (zinc finger)"/>
    <property type="match status" value="1"/>
</dbReference>
<feature type="domain" description="RING-type" evidence="10">
    <location>
        <begin position="34"/>
        <end position="78"/>
    </location>
</feature>
<dbReference type="GO" id="GO:0097602">
    <property type="term" value="F:cullin family protein binding"/>
    <property type="evidence" value="ECO:0007669"/>
    <property type="project" value="InterPro"/>
</dbReference>
<keyword evidence="3" id="KW-0479">Metal-binding</keyword>
<dbReference type="GO" id="GO:0005680">
    <property type="term" value="C:anaphase-promoting complex"/>
    <property type="evidence" value="ECO:0007669"/>
    <property type="project" value="InterPro"/>
</dbReference>
<dbReference type="EMBL" id="KZ990170">
    <property type="protein sequence ID" value="RKP24533.1"/>
    <property type="molecule type" value="Genomic_DNA"/>
</dbReference>
<gene>
    <name evidence="12" type="ORF">SYNPS1DRAFT_17063</name>
    <name evidence="11" type="ORF">SYNPS1DRAFT_19698</name>
</gene>
<evidence type="ECO:0000256" key="6">
    <source>
        <dbReference type="ARBA" id="ARBA00022786"/>
    </source>
</evidence>
<dbReference type="GO" id="GO:0061630">
    <property type="term" value="F:ubiquitin protein ligase activity"/>
    <property type="evidence" value="ECO:0007669"/>
    <property type="project" value="InterPro"/>
</dbReference>
<dbReference type="CDD" id="cd16456">
    <property type="entry name" value="RING-H2_APC11"/>
    <property type="match status" value="1"/>
</dbReference>
<accession>A0A4P9YTL3</accession>
<evidence type="ECO:0000256" key="2">
    <source>
        <dbReference type="ARBA" id="ARBA00022618"/>
    </source>
</evidence>
<keyword evidence="13" id="KW-1185">Reference proteome</keyword>
<organism evidence="11 13">
    <name type="scientific">Syncephalis pseudoplumigaleata</name>
    <dbReference type="NCBI Taxonomy" id="1712513"/>
    <lineage>
        <taxon>Eukaryota</taxon>
        <taxon>Fungi</taxon>
        <taxon>Fungi incertae sedis</taxon>
        <taxon>Zoopagomycota</taxon>
        <taxon>Zoopagomycotina</taxon>
        <taxon>Zoopagomycetes</taxon>
        <taxon>Zoopagales</taxon>
        <taxon>Piptocephalidaceae</taxon>
        <taxon>Syncephalis</taxon>
    </lineage>
</organism>
<protein>
    <recommendedName>
        <fullName evidence="1">Anaphase-promoting complex subunit 11</fullName>
    </recommendedName>
</protein>
<evidence type="ECO:0000313" key="11">
    <source>
        <dbReference type="EMBL" id="RKP22702.1"/>
    </source>
</evidence>
<keyword evidence="4 9" id="KW-0863">Zinc-finger</keyword>
<evidence type="ECO:0000256" key="7">
    <source>
        <dbReference type="ARBA" id="ARBA00022833"/>
    </source>
</evidence>
<keyword evidence="8" id="KW-0131">Cell cycle</keyword>
<dbReference type="InterPro" id="IPR001841">
    <property type="entry name" value="Znf_RING"/>
</dbReference>
<keyword evidence="7" id="KW-0862">Zinc</keyword>
<evidence type="ECO:0000256" key="5">
    <source>
        <dbReference type="ARBA" id="ARBA00022776"/>
    </source>
</evidence>
<dbReference type="AlphaFoldDB" id="A0A4P9YTL3"/>
<dbReference type="PROSITE" id="PS50089">
    <property type="entry name" value="ZF_RING_2"/>
    <property type="match status" value="1"/>
</dbReference>
<dbReference type="EMBL" id="KZ991778">
    <property type="protein sequence ID" value="RKP22702.1"/>
    <property type="molecule type" value="Genomic_DNA"/>
</dbReference>
<evidence type="ECO:0000256" key="8">
    <source>
        <dbReference type="ARBA" id="ARBA00023306"/>
    </source>
</evidence>
<dbReference type="GO" id="GO:0031145">
    <property type="term" value="P:anaphase-promoting complex-dependent catabolic process"/>
    <property type="evidence" value="ECO:0007669"/>
    <property type="project" value="InterPro"/>
</dbReference>
<evidence type="ECO:0000256" key="9">
    <source>
        <dbReference type="PROSITE-ProRule" id="PRU00175"/>
    </source>
</evidence>
<evidence type="ECO:0000313" key="12">
    <source>
        <dbReference type="EMBL" id="RKP24533.1"/>
    </source>
</evidence>
<name>A0A4P9YTL3_9FUNG</name>
<dbReference type="PANTHER" id="PTHR11210">
    <property type="entry name" value="RING BOX"/>
    <property type="match status" value="1"/>
</dbReference>
<keyword evidence="5" id="KW-0498">Mitosis</keyword>
<dbReference type="GO" id="GO:0051301">
    <property type="term" value="P:cell division"/>
    <property type="evidence" value="ECO:0007669"/>
    <property type="project" value="UniProtKB-KW"/>
</dbReference>
<evidence type="ECO:0000313" key="13">
    <source>
        <dbReference type="Proteomes" id="UP000278143"/>
    </source>
</evidence>
<dbReference type="OrthoDB" id="1681166at2759"/>
<dbReference type="InterPro" id="IPR013083">
    <property type="entry name" value="Znf_RING/FYVE/PHD"/>
</dbReference>
<dbReference type="Pfam" id="PF12861">
    <property type="entry name" value="zf-ANAPC11"/>
    <property type="match status" value="1"/>
</dbReference>
<evidence type="ECO:0000256" key="4">
    <source>
        <dbReference type="ARBA" id="ARBA00022771"/>
    </source>
</evidence>
<keyword evidence="6" id="KW-0833">Ubl conjugation pathway</keyword>
<reference evidence="11" key="2">
    <citation type="submission" date="2018-07" db="EMBL/GenBank/DDBJ databases">
        <title>Leveraging single-cell genomics to expand the Fungal Tree of Life.</title>
        <authorList>
            <consortium name="DOE Joint Genome Institute"/>
            <person name="Ahrendt S.R."/>
            <person name="Quandt C.A."/>
            <person name="Ciobanu D."/>
            <person name="Clum A."/>
            <person name="Salamov A."/>
            <person name="Andreopoulos B."/>
            <person name="Cheng J.-F."/>
            <person name="Woyke T."/>
            <person name="Pelin A."/>
            <person name="Henrissat B."/>
            <person name="Reynolds N."/>
            <person name="Benny G.L."/>
            <person name="Smith M.E."/>
            <person name="James T.Y."/>
            <person name="Grigoriev I.V."/>
        </authorList>
    </citation>
    <scope>NUCLEOTIDE SEQUENCE</scope>
    <source>
        <strain evidence="11">Benny S71-1</strain>
    </source>
</reference>
<reference evidence="13" key="1">
    <citation type="journal article" date="2018" name="Nat. Microbiol.">
        <title>Leveraging single-cell genomics to expand the fungal tree of life.</title>
        <authorList>
            <person name="Ahrendt S.R."/>
            <person name="Quandt C.A."/>
            <person name="Ciobanu D."/>
            <person name="Clum A."/>
            <person name="Salamov A."/>
            <person name="Andreopoulos B."/>
            <person name="Cheng J.F."/>
            <person name="Woyke T."/>
            <person name="Pelin A."/>
            <person name="Henrissat B."/>
            <person name="Reynolds N.K."/>
            <person name="Benny G.L."/>
            <person name="Smith M.E."/>
            <person name="James T.Y."/>
            <person name="Grigoriev I.V."/>
        </authorList>
    </citation>
    <scope>NUCLEOTIDE SEQUENCE [LARGE SCALE GENOMIC DNA]</scope>
    <source>
        <strain evidence="13">Benny S71-1</strain>
    </source>
</reference>
<dbReference type="InterPro" id="IPR051031">
    <property type="entry name" value="RING-box_E3_Ubiquitin_Ligase"/>
</dbReference>
<proteinExistence type="predicted"/>
<dbReference type="SUPFAM" id="SSF57850">
    <property type="entry name" value="RING/U-box"/>
    <property type="match status" value="1"/>
</dbReference>
<keyword evidence="2" id="KW-0132">Cell division</keyword>
<evidence type="ECO:0000256" key="3">
    <source>
        <dbReference type="ARBA" id="ARBA00022723"/>
    </source>
</evidence>
<dbReference type="GO" id="GO:0008270">
    <property type="term" value="F:zinc ion binding"/>
    <property type="evidence" value="ECO:0007669"/>
    <property type="project" value="UniProtKB-KW"/>
</dbReference>
<sequence length="83" mass="9700">MRVKVKSWNTVAIWRWEVNDDICGICRNPFDACCPSCRVPGDDCPPMAGQCRHTFHLHCIVKWLSSDNNPEQLCPMDRQPWRK</sequence>
<evidence type="ECO:0000256" key="1">
    <source>
        <dbReference type="ARBA" id="ARBA00013928"/>
    </source>
</evidence>
<dbReference type="Proteomes" id="UP000278143">
    <property type="component" value="Unassembled WGS sequence"/>
</dbReference>
<dbReference type="InterPro" id="IPR024991">
    <property type="entry name" value="RING-H2_APC11"/>
</dbReference>